<feature type="domain" description="Mediator complex subunit 15 KIX" evidence="5">
    <location>
        <begin position="361"/>
        <end position="425"/>
    </location>
</feature>
<feature type="compositionally biased region" description="Polar residues" evidence="3">
    <location>
        <begin position="1654"/>
        <end position="1677"/>
    </location>
</feature>
<evidence type="ECO:0000259" key="5">
    <source>
        <dbReference type="Pfam" id="PF16987"/>
    </source>
</evidence>
<feature type="domain" description="Mediator complex subunit 15 KIX" evidence="5">
    <location>
        <begin position="716"/>
        <end position="769"/>
    </location>
</feature>
<gene>
    <name evidence="6" type="ORF">BRAA06T24355Z</name>
</gene>
<feature type="domain" description="Mediator complex subunit 15 KIX" evidence="5">
    <location>
        <begin position="1352"/>
        <end position="1407"/>
    </location>
</feature>
<feature type="compositionally biased region" description="Low complexity" evidence="3">
    <location>
        <begin position="1446"/>
        <end position="1462"/>
    </location>
</feature>
<feature type="compositionally biased region" description="Low complexity" evidence="3">
    <location>
        <begin position="1622"/>
        <end position="1633"/>
    </location>
</feature>
<reference evidence="6" key="1">
    <citation type="submission" date="2018-11" db="EMBL/GenBank/DDBJ databases">
        <authorList>
            <consortium name="Genoscope - CEA"/>
            <person name="William W."/>
        </authorList>
    </citation>
    <scope>NUCLEOTIDE SEQUENCE</scope>
</reference>
<feature type="domain" description="Mediator complex subunit 15 KIX" evidence="5">
    <location>
        <begin position="837"/>
        <end position="916"/>
    </location>
</feature>
<feature type="region of interest" description="Disordered" evidence="3">
    <location>
        <begin position="1196"/>
        <end position="1222"/>
    </location>
</feature>
<dbReference type="InterPro" id="IPR036529">
    <property type="entry name" value="KIX_dom_sf"/>
</dbReference>
<feature type="compositionally biased region" description="Polar residues" evidence="3">
    <location>
        <begin position="1507"/>
        <end position="1519"/>
    </location>
</feature>
<dbReference type="InterPro" id="IPR044661">
    <property type="entry name" value="MED15a/b/c-like"/>
</dbReference>
<feature type="domain" description="Mediator complex subunit 15 KIX" evidence="5">
    <location>
        <begin position="284"/>
        <end position="340"/>
    </location>
</feature>
<feature type="compositionally biased region" description="Polar residues" evidence="3">
    <location>
        <begin position="1581"/>
        <end position="1621"/>
    </location>
</feature>
<dbReference type="Gene3D" id="1.10.246.20">
    <property type="entry name" value="Coactivator CBP, KIX domain"/>
    <property type="match status" value="10"/>
</dbReference>
<feature type="compositionally biased region" description="Polar residues" evidence="3">
    <location>
        <begin position="1478"/>
        <end position="1500"/>
    </location>
</feature>
<feature type="region of interest" description="Disordered" evidence="3">
    <location>
        <begin position="86"/>
        <end position="107"/>
    </location>
</feature>
<dbReference type="GO" id="GO:0003713">
    <property type="term" value="F:transcription coactivator activity"/>
    <property type="evidence" value="ECO:0007669"/>
    <property type="project" value="InterPro"/>
</dbReference>
<name>A0A3P5YRK6_BRACM</name>
<feature type="compositionally biased region" description="Polar residues" evidence="3">
    <location>
        <begin position="86"/>
        <end position="101"/>
    </location>
</feature>
<feature type="compositionally biased region" description="Polar residues" evidence="3">
    <location>
        <begin position="1718"/>
        <end position="1728"/>
    </location>
</feature>
<dbReference type="PANTHER" id="PTHR33137:SF28">
    <property type="entry name" value="MEDIATOR COMPLEX SUBUNIT 15 KIX DOMAIN-CONTAINING PROTEIN"/>
    <property type="match status" value="1"/>
</dbReference>
<sequence>MFKASSWSWSSSRSLLVATLNTALAANLRLETLKKHLPFSEPEGINELKRIAARFEEKVFSSAVHQTDYLRKISLKMLIMETKDQNTAGSSSSIPADSNNPALDELGKQRPSYSLMINVERFLLNEEPAMSSGDWRAQLPPDSRQKNVDNVHIQYFMGTCVDKGETAMDTHDWRAQLPSGGRQKVVNKIMEALRKYLRVSGPEEMNELRKIASRFEEKIFSDAVNLTDYLRKISIKMLPLDTKAPNAAGSSLPIPGGYNRLPLNPGCHQMTVEGPVEAEPVVNTGDWRTCLPPDSRKKNANKIKGTLKEHVPNCGKEGDIELKKIAASFEELIFNTAIDQFLVLVLFSARRNSRSPKALAANLRMATLMKHLPYSGPEGINELKRIAVRFEEKVFSSSVHQNDYLRKISMKMLTMETKSQNVAGSASSIPADSSNLAFDELSKQRVLHLLSRSLFWIIHYSPYNLMINNGNVEPFLLNEEPAIKSGDWRTQLPPGSRQNIVNKIMDTLKKHFPYSGPEGINELKRIAARFEEKIFSSAVHQTDYLRKISMKILTMETKAQNAAGSDSSILADSNNLTLDDIMNHLIKDNAEPSLLNVEPAINSGDWRIQLPPDSRQKNIDKLTEALKKQHLPFSGPEGVNEHSKIASRFEDKVFNTAANLNDYLRKISLEVLTIENTVKNAADPAGKANVDVGSLMDNNSLRPSYLPNRESAVDIGDWRTQLPPATRKMIVNNITDTLVKHHSGTERSNERRGFAARLEENIFNSADHQVIHWLYNINGLKSMYVYLLDLIHNLFFGLIFCINIQIDYLRQISAKISLLAASNSLPLDLGHLGINRGDWRTQHPPASRQKNVNKLLETLKKHVPYSGKEGIEELMRIAVSFEELIFNTAKNQIKTIQEAYLPDLAVIYQRAASRVQQMGSLPRQRRSEQFEKLKQFKAAVERMILFLSVSKRDVIPALRDKVAIYEKQTIDLVNMLRPRNPVQQGELPQQSSHVVFSSQGQQSQNQPSQQQLMMPLQSHHQHLQQPNLLQRLQSSGQFTGSLLPPQNVVDQQRQTLPEIPSSLLNSMAQTESGNAVDWQEEVYQKIKTLRDTYLSDLKEVKQRVAAKLQQIRTINEKYLAELHEIYQRASAKLEKQYSLPQQQRLKDFEKLKQFKIMLERMIRFLLISKSNIMPALKDKVDFYETQIISFLNRHRPRKPPVQQGQLPQPQMQPVKQQSSQNGNLGINRGDWRALHPPSSRQKNVNTLLETLKKHVPYSGEEGIEELMRIAVSFEELIFNTAKNQVSLFVIKLNLICATRTTFESLNDMNESILKRRLKEPFDTQYLYKGHLMDNNNWRLSIPNGESAAMNNGEWRKQLPPDSRQKIVNKIMEILSRHLPQSGPEGINELMRIAARFEEKIFSGAVNQLWGIKSIYTSLIFFYFGFQTDYLRKISMKMLAMETKSQNAAGPSATTPAANNTTSMDSIPANRGQLLPGTLPNNQSQAPQPLMSQTIQSNTASGMAGSTGLPSSIPPVSSIGNDNVTSVVNQNSNMQNVAGVLQDSSGQHGLSSNMLSGSHRQMLRRPHTMSSQQQQLLRQNFRSGNFSNPNSLLPSQIQPGSTTSATQPSAVSSAPLQGLHTNQQSSPQVSAQSSLLRQHPQSQQASVIHQQQTSLPQQSISPQRQQASNSSVIQQRQMMGQHVVGAMQQQHQQRLLNQQNNTMNMQQQQNQHPPAQQQFISQQNSLHQQQPLGIQSNVAGLQQPQQQLLSSQTNQQSVHMLSQPTAALQRTHQAGHGLFPSQGQQSQNQPSQQQMMPLQSHHQQLQQPNLLQQDVQQRLQSSGQVTGSLLPPQNVVDQQRQLYQSQRTLPEMPSSSVDSTAQTENANGVDWQEEVYQKIKIMKDAYLPDVTEIYQRVIAKLQQMDSLSQQQRSEQFNKLKQFKIMVERMIQFLSVSKRNIVPALRDRVAYYEKQIVDFLNMHRPRKLVQQGKLPQPQMQPVKQQSSQNGNLAINTVDWRTLHPPASRQKNANTLLETLKKHVPYSGEEGIEELKRIAVSFEELIFNTAKNQMDYFCKISLKMQSMEEGS</sequence>
<feature type="chain" id="PRO_5018223706" description="Mediator complex subunit 15 KIX domain-containing protein" evidence="4">
    <location>
        <begin position="26"/>
        <end position="2068"/>
    </location>
</feature>
<feature type="region of interest" description="Disordered" evidence="3">
    <location>
        <begin position="1844"/>
        <end position="1865"/>
    </location>
</feature>
<feature type="domain" description="Mediator complex subunit 15 KIX" evidence="5">
    <location>
        <begin position="1229"/>
        <end position="1284"/>
    </location>
</feature>
<feature type="compositionally biased region" description="Low complexity" evidence="3">
    <location>
        <begin position="988"/>
        <end position="1014"/>
    </location>
</feature>
<evidence type="ECO:0000256" key="3">
    <source>
        <dbReference type="SAM" id="MobiDB-lite"/>
    </source>
</evidence>
<feature type="signal peptide" evidence="4">
    <location>
        <begin position="1"/>
        <end position="25"/>
    </location>
</feature>
<keyword evidence="4" id="KW-0732">Signal</keyword>
<feature type="region of interest" description="Disordered" evidence="3">
    <location>
        <begin position="1767"/>
        <end position="1805"/>
    </location>
</feature>
<feature type="compositionally biased region" description="Low complexity" evidence="3">
    <location>
        <begin position="1640"/>
        <end position="1653"/>
    </location>
</feature>
<dbReference type="GO" id="GO:0031490">
    <property type="term" value="F:chromatin DNA binding"/>
    <property type="evidence" value="ECO:0007669"/>
    <property type="project" value="InterPro"/>
</dbReference>
<dbReference type="EMBL" id="LR031569">
    <property type="protein sequence ID" value="VDC65815.1"/>
    <property type="molecule type" value="Genomic_DNA"/>
</dbReference>
<feature type="compositionally biased region" description="Low complexity" evidence="3">
    <location>
        <begin position="1200"/>
        <end position="1213"/>
    </location>
</feature>
<feature type="region of interest" description="Disordered" evidence="3">
    <location>
        <begin position="1581"/>
        <end position="1690"/>
    </location>
</feature>
<proteinExistence type="predicted"/>
<feature type="domain" description="Mediator complex subunit 15 KIX" evidence="5">
    <location>
        <begin position="486"/>
        <end position="565"/>
    </location>
</feature>
<feature type="region of interest" description="Disordered" evidence="3">
    <location>
        <begin position="982"/>
        <end position="1014"/>
    </location>
</feature>
<dbReference type="GO" id="GO:0005634">
    <property type="term" value="C:nucleus"/>
    <property type="evidence" value="ECO:0007669"/>
    <property type="project" value="UniProtKB-SubCell"/>
</dbReference>
<keyword evidence="2" id="KW-0539">Nucleus</keyword>
<feature type="domain" description="Mediator complex subunit 15 KIX" evidence="5">
    <location>
        <begin position="604"/>
        <end position="683"/>
    </location>
</feature>
<feature type="domain" description="Mediator complex subunit 15 KIX" evidence="5">
    <location>
        <begin position="27"/>
        <end position="90"/>
    </location>
</feature>
<feature type="domain" description="Mediator complex subunit 15 KIX" evidence="5">
    <location>
        <begin position="170"/>
        <end position="250"/>
    </location>
</feature>
<dbReference type="InterPro" id="IPR036546">
    <property type="entry name" value="MED15_KIX"/>
</dbReference>
<comment type="subcellular location">
    <subcellularLocation>
        <location evidence="1">Nucleus</location>
    </subcellularLocation>
</comment>
<feature type="region of interest" description="Disordered" evidence="3">
    <location>
        <begin position="1443"/>
        <end position="1525"/>
    </location>
</feature>
<feature type="compositionally biased region" description="Low complexity" evidence="3">
    <location>
        <begin position="1779"/>
        <end position="1805"/>
    </location>
</feature>
<accession>A0A3P5YRK6</accession>
<protein>
    <recommendedName>
        <fullName evidence="5">Mediator complex subunit 15 KIX domain-containing protein</fullName>
    </recommendedName>
</protein>
<evidence type="ECO:0000256" key="2">
    <source>
        <dbReference type="ARBA" id="ARBA00023242"/>
    </source>
</evidence>
<evidence type="ECO:0000313" key="6">
    <source>
        <dbReference type="EMBL" id="VDC65815.1"/>
    </source>
</evidence>
<dbReference type="PANTHER" id="PTHR33137">
    <property type="entry name" value="MEDIATOR OF RNA POLYMERASE II TRANSCRIPTION SUBUNIT 15A-RELATED"/>
    <property type="match status" value="1"/>
</dbReference>
<feature type="region of interest" description="Disordered" evidence="3">
    <location>
        <begin position="1702"/>
        <end position="1728"/>
    </location>
</feature>
<evidence type="ECO:0000256" key="4">
    <source>
        <dbReference type="SAM" id="SignalP"/>
    </source>
</evidence>
<dbReference type="Pfam" id="PF16987">
    <property type="entry name" value="KIX_2"/>
    <property type="match status" value="11"/>
</dbReference>
<feature type="domain" description="Mediator complex subunit 15 KIX" evidence="5">
    <location>
        <begin position="1995"/>
        <end position="2066"/>
    </location>
</feature>
<organism evidence="6">
    <name type="scientific">Brassica campestris</name>
    <name type="common">Field mustard</name>
    <dbReference type="NCBI Taxonomy" id="3711"/>
    <lineage>
        <taxon>Eukaryota</taxon>
        <taxon>Viridiplantae</taxon>
        <taxon>Streptophyta</taxon>
        <taxon>Embryophyta</taxon>
        <taxon>Tracheophyta</taxon>
        <taxon>Spermatophyta</taxon>
        <taxon>Magnoliopsida</taxon>
        <taxon>eudicotyledons</taxon>
        <taxon>Gunneridae</taxon>
        <taxon>Pentapetalae</taxon>
        <taxon>rosids</taxon>
        <taxon>malvids</taxon>
        <taxon>Brassicales</taxon>
        <taxon>Brassicaceae</taxon>
        <taxon>Brassiceae</taxon>
        <taxon>Brassica</taxon>
    </lineage>
</organism>
<evidence type="ECO:0000256" key="1">
    <source>
        <dbReference type="ARBA" id="ARBA00004123"/>
    </source>
</evidence>
<dbReference type="FunFam" id="1.10.246.20:FF:000003">
    <property type="entry name" value="Mediator of RNA polymerase II transcription subunit 15a"/>
    <property type="match status" value="2"/>
</dbReference>
<feature type="compositionally biased region" description="Low complexity" evidence="3">
    <location>
        <begin position="1702"/>
        <end position="1717"/>
    </location>
</feature>